<feature type="active site" description="Proton acceptor" evidence="3">
    <location>
        <position position="145"/>
    </location>
</feature>
<dbReference type="GO" id="GO:0017111">
    <property type="term" value="F:ribonucleoside triphosphate phosphatase activity"/>
    <property type="evidence" value="ECO:0007669"/>
    <property type="project" value="UniProtKB-EC"/>
</dbReference>
<keyword evidence="6" id="KW-1185">Reference proteome</keyword>
<dbReference type="GO" id="GO:0004050">
    <property type="term" value="F:apyrase activity"/>
    <property type="evidence" value="ECO:0007669"/>
    <property type="project" value="UniProtKB-EC"/>
</dbReference>
<dbReference type="EC" id="3.6.1.5" evidence="5"/>
<evidence type="ECO:0000256" key="2">
    <source>
        <dbReference type="ARBA" id="ARBA00022801"/>
    </source>
</evidence>
<dbReference type="PANTHER" id="PTHR11782">
    <property type="entry name" value="ADENOSINE/GUANOSINE DIPHOSPHATASE"/>
    <property type="match status" value="1"/>
</dbReference>
<feature type="compositionally biased region" description="Basic and acidic residues" evidence="4">
    <location>
        <begin position="200"/>
        <end position="218"/>
    </location>
</feature>
<reference evidence="5 6" key="1">
    <citation type="journal article" date="2012" name="PLoS Pathog.">
        <title>The genome of the obligate intracellular parasite Trachipleistophora hominis: new insights into microsporidian genome dynamics and reductive evolution.</title>
        <authorList>
            <person name="Heinz E."/>
            <person name="Williams T.A."/>
            <person name="Nakjang S."/>
            <person name="Noel C.J."/>
            <person name="Swan D.C."/>
            <person name="Goldberg A.V."/>
            <person name="Harris S.R."/>
            <person name="Weinmaier T."/>
            <person name="Markert S."/>
            <person name="Becher D."/>
            <person name="Bernhardt J."/>
            <person name="Dagan T."/>
            <person name="Hacker C."/>
            <person name="Lucocq J.M."/>
            <person name="Schweder T."/>
            <person name="Rattei T."/>
            <person name="Hall N."/>
            <person name="Hirt R.P."/>
            <person name="Embley T.M."/>
        </authorList>
    </citation>
    <scope>NUCLEOTIDE SEQUENCE [LARGE SCALE GENOMIC DNA]</scope>
</reference>
<dbReference type="Gene3D" id="3.30.420.40">
    <property type="match status" value="1"/>
</dbReference>
<sequence length="496" mass="57017">MFQHALKLQTKRNLQMLLFAPFILAKQFVVILDAGFTSTKLNVYTFSDMIVVSSYTRFYHPGVHELRMNEIEHMIECMLSDARKFVEENGGDVHRTRIALVATEGLRSLGRTCADVILRCIKGLIDRSGFVSGRHSVSVMDGVFEGLYAYEALVYLLFLRDNKDILGEQLVDRYRKNKTRRDDEVGRSDRNAVRVSKNWWNEKKNNGQSTENRDKKTASDNTQDNITDSSNKLTHENRTAVISKVGQQEETGDAKTGKKKLHGWYFFKAKSGENTSKNNLNELKNTEENEFDKVTYLKPRNNTTSSIKSENYLQREHSTTSHSLTTNSKLSLGIIEMGGGSMQIAFSTNVGNKYQLFIHSFHNLGLIKGMNELLSLNLLERCRDLKDECVHCIREHFNLNEFVRAAPLHSVHKFYLLSFFYDRLSEYQPIRKFDDIINVYKTRCVRRTKNCNDLEYMVLVLKGIGLKGDTRVEIGRMIDDKNLNWGLAKALEMLIG</sequence>
<evidence type="ECO:0000313" key="5">
    <source>
        <dbReference type="EMBL" id="ELQ76882.1"/>
    </source>
</evidence>
<dbReference type="Pfam" id="PF01150">
    <property type="entry name" value="GDA1_CD39"/>
    <property type="match status" value="1"/>
</dbReference>
<dbReference type="EMBL" id="JH993807">
    <property type="protein sequence ID" value="ELQ76882.1"/>
    <property type="molecule type" value="Genomic_DNA"/>
</dbReference>
<dbReference type="Proteomes" id="UP000011185">
    <property type="component" value="Unassembled WGS sequence"/>
</dbReference>
<dbReference type="GO" id="GO:0017110">
    <property type="term" value="F:nucleoside diphosphate phosphatase activity"/>
    <property type="evidence" value="ECO:0007669"/>
    <property type="project" value="UniProtKB-ARBA"/>
</dbReference>
<dbReference type="STRING" id="72359.L7K0K3"/>
<evidence type="ECO:0000256" key="3">
    <source>
        <dbReference type="PIRSR" id="PIRSR600407-1"/>
    </source>
</evidence>
<accession>L7K0K3</accession>
<evidence type="ECO:0000256" key="1">
    <source>
        <dbReference type="ARBA" id="ARBA00009283"/>
    </source>
</evidence>
<protein>
    <submittedName>
        <fullName evidence="5">Nucleoside phosphatase</fullName>
        <ecNumber evidence="5">3.6.1.15</ecNumber>
        <ecNumber evidence="5">3.6.1.5</ecNumber>
    </submittedName>
</protein>
<dbReference type="HOGENOM" id="CLU_564061_0_0_1"/>
<feature type="region of interest" description="Disordered" evidence="4">
    <location>
        <begin position="196"/>
        <end position="255"/>
    </location>
</feature>
<evidence type="ECO:0000313" key="6">
    <source>
        <dbReference type="Proteomes" id="UP000011185"/>
    </source>
</evidence>
<name>L7K0K3_TRAHO</name>
<feature type="compositionally biased region" description="Polar residues" evidence="4">
    <location>
        <begin position="219"/>
        <end position="232"/>
    </location>
</feature>
<dbReference type="OMA" id="RMIDDKN"/>
<proteinExistence type="inferred from homology"/>
<dbReference type="PANTHER" id="PTHR11782:SF127">
    <property type="entry name" value="NTPASE, ISOFORM F"/>
    <property type="match status" value="1"/>
</dbReference>
<dbReference type="VEuPathDB" id="MicrosporidiaDB:THOM_0123"/>
<evidence type="ECO:0000256" key="4">
    <source>
        <dbReference type="SAM" id="MobiDB-lite"/>
    </source>
</evidence>
<keyword evidence="2 5" id="KW-0378">Hydrolase</keyword>
<dbReference type="AlphaFoldDB" id="L7K0K3"/>
<dbReference type="EC" id="3.6.1.15" evidence="5"/>
<dbReference type="InterPro" id="IPR000407">
    <property type="entry name" value="GDA1_CD39_NTPase"/>
</dbReference>
<comment type="similarity">
    <text evidence="1">Belongs to the GDA1/CD39 NTPase family.</text>
</comment>
<dbReference type="Gene3D" id="3.30.420.150">
    <property type="entry name" value="Exopolyphosphatase. Domain 2"/>
    <property type="match status" value="1"/>
</dbReference>
<gene>
    <name evidence="5" type="ORF">THOM_0123</name>
</gene>
<organism evidence="5 6">
    <name type="scientific">Trachipleistophora hominis</name>
    <name type="common">Microsporidian parasite</name>
    <dbReference type="NCBI Taxonomy" id="72359"/>
    <lineage>
        <taxon>Eukaryota</taxon>
        <taxon>Fungi</taxon>
        <taxon>Fungi incertae sedis</taxon>
        <taxon>Microsporidia</taxon>
        <taxon>Pleistophoridae</taxon>
        <taxon>Trachipleistophora</taxon>
    </lineage>
</organism>
<dbReference type="OrthoDB" id="6372431at2759"/>
<dbReference type="InParanoid" id="L7K0K3"/>